<dbReference type="CDD" id="cd04907">
    <property type="entry name" value="ACT_ThrD-I_2"/>
    <property type="match status" value="1"/>
</dbReference>
<evidence type="ECO:0000256" key="11">
    <source>
        <dbReference type="ARBA" id="ARBA00023239"/>
    </source>
</evidence>
<comment type="subunit">
    <text evidence="5">Homotetramer.</text>
</comment>
<protein>
    <recommendedName>
        <fullName evidence="6">threonine ammonia-lyase</fullName>
        <ecNumber evidence="6">4.3.1.19</ecNumber>
    </recommendedName>
    <alternativeName>
        <fullName evidence="13">Threonine deaminase</fullName>
    </alternativeName>
</protein>
<dbReference type="InterPro" id="IPR000634">
    <property type="entry name" value="Ser/Thr_deHydtase_PyrdxlP-BS"/>
</dbReference>
<keyword evidence="7" id="KW-0028">Amino-acid biosynthesis</keyword>
<dbReference type="PROSITE" id="PS51672">
    <property type="entry name" value="ACT_LIKE"/>
    <property type="match status" value="2"/>
</dbReference>
<keyword evidence="9" id="KW-0677">Repeat</keyword>
<comment type="catalytic activity">
    <reaction evidence="1">
        <text>L-threonine = 2-oxobutanoate + NH4(+)</text>
        <dbReference type="Rhea" id="RHEA:22108"/>
        <dbReference type="ChEBI" id="CHEBI:16763"/>
        <dbReference type="ChEBI" id="CHEBI:28938"/>
        <dbReference type="ChEBI" id="CHEBI:57926"/>
        <dbReference type="EC" id="4.3.1.19"/>
    </reaction>
</comment>
<dbReference type="GO" id="GO:0003941">
    <property type="term" value="F:L-serine ammonia-lyase activity"/>
    <property type="evidence" value="ECO:0007669"/>
    <property type="project" value="TreeGrafter"/>
</dbReference>
<keyword evidence="12" id="KW-0100">Branched-chain amino acid biosynthesis</keyword>
<dbReference type="Gene3D" id="3.40.50.1100">
    <property type="match status" value="2"/>
</dbReference>
<evidence type="ECO:0000256" key="6">
    <source>
        <dbReference type="ARBA" id="ARBA00012096"/>
    </source>
</evidence>
<evidence type="ECO:0000256" key="2">
    <source>
        <dbReference type="ARBA" id="ARBA00001933"/>
    </source>
</evidence>
<evidence type="ECO:0000256" key="3">
    <source>
        <dbReference type="ARBA" id="ARBA00004810"/>
    </source>
</evidence>
<dbReference type="CDD" id="cd01562">
    <property type="entry name" value="Thr-dehyd"/>
    <property type="match status" value="1"/>
</dbReference>
<dbReference type="InterPro" id="IPR036052">
    <property type="entry name" value="TrpB-like_PALP_sf"/>
</dbReference>
<dbReference type="NCBIfam" id="NF009130">
    <property type="entry name" value="PRK12483.1"/>
    <property type="match status" value="1"/>
</dbReference>
<dbReference type="PANTHER" id="PTHR48078">
    <property type="entry name" value="THREONINE DEHYDRATASE, MITOCHONDRIAL-RELATED"/>
    <property type="match status" value="1"/>
</dbReference>
<dbReference type="EC" id="4.3.1.19" evidence="6"/>
<dbReference type="SUPFAM" id="SSF53686">
    <property type="entry name" value="Tryptophan synthase beta subunit-like PLP-dependent enzymes"/>
    <property type="match status" value="1"/>
</dbReference>
<feature type="domain" description="ACT-like" evidence="14">
    <location>
        <begin position="459"/>
        <end position="530"/>
    </location>
</feature>
<dbReference type="InterPro" id="IPR001721">
    <property type="entry name" value="TD_ACT-like"/>
</dbReference>
<proteinExistence type="inferred from homology"/>
<keyword evidence="8" id="KW-0412">Isoleucine biosynthesis</keyword>
<dbReference type="PANTHER" id="PTHR48078:SF11">
    <property type="entry name" value="THREONINE DEHYDRATASE, MITOCHONDRIAL"/>
    <property type="match status" value="1"/>
</dbReference>
<dbReference type="FunFam" id="3.40.1020.10:FF:000001">
    <property type="entry name" value="L-threonine dehydratase"/>
    <property type="match status" value="1"/>
</dbReference>
<dbReference type="InterPro" id="IPR001926">
    <property type="entry name" value="TrpB-like_PALP"/>
</dbReference>
<reference evidence="15" key="1">
    <citation type="journal article" date="2015" name="Nature">
        <title>Complex archaea that bridge the gap between prokaryotes and eukaryotes.</title>
        <authorList>
            <person name="Spang A."/>
            <person name="Saw J.H."/>
            <person name="Jorgensen S.L."/>
            <person name="Zaremba-Niedzwiedzka K."/>
            <person name="Martijn J."/>
            <person name="Lind A.E."/>
            <person name="van Eijk R."/>
            <person name="Schleper C."/>
            <person name="Guy L."/>
            <person name="Ettema T.J."/>
        </authorList>
    </citation>
    <scope>NUCLEOTIDE SEQUENCE</scope>
</reference>
<evidence type="ECO:0000256" key="10">
    <source>
        <dbReference type="ARBA" id="ARBA00022898"/>
    </source>
</evidence>
<gene>
    <name evidence="15" type="ORF">LCGC14_0034570</name>
</gene>
<dbReference type="Pfam" id="PF00585">
    <property type="entry name" value="Thr_dehydrat_C"/>
    <property type="match status" value="2"/>
</dbReference>
<keyword evidence="10" id="KW-0663">Pyridoxal phosphate</keyword>
<dbReference type="NCBIfam" id="TIGR01124">
    <property type="entry name" value="ilvA_2Cterm"/>
    <property type="match status" value="1"/>
</dbReference>
<evidence type="ECO:0000256" key="9">
    <source>
        <dbReference type="ARBA" id="ARBA00022737"/>
    </source>
</evidence>
<dbReference type="GO" id="GO:0030170">
    <property type="term" value="F:pyridoxal phosphate binding"/>
    <property type="evidence" value="ECO:0007669"/>
    <property type="project" value="InterPro"/>
</dbReference>
<dbReference type="FunFam" id="3.40.50.1100:FF:000008">
    <property type="entry name" value="L-threonine dehydratase"/>
    <property type="match status" value="1"/>
</dbReference>
<sequence>MTTCPLELIVDEHDQRSSPAVLRPIADNKPGSADDLLKHYVMRILCAPVYDIAVETPLQPASRLSVSLGNSVLLKREDLQPVHSFKIRGAYAKVASLSQEERARGVITASAGNHAQGLALAAQKLGIQARIVMPLTTPEIKVHGVRARGAEALLHGDAFPQALDYALKLAEEQGYTFVPPYDDPEVIAGQGTVGMELLRQRLGQLDAIFVPVGGGSLIAGVAAYVKYLRPEVRIIGVEPDDSNCLQAALAAGERVELPQVGVFADGVAVAQIGRFNFELCRQCVDEVITVSTDEICSAIKDIYDDTRSITEPAGALAVAGLKKYVERERCQNRVFIAINSGANVNFDRLRHVAERAELGEQREAILAVTLTETPGSFKAFCEALGKRQITEFNYRYHTSKEAHIFIGVQTDPQLDSRQALIESLHAQGYPVLDMTDNELAKLHIRHTVGGHVANVADEQVFRFEFPQRPGALSDFLQQLGSRWNISLFHYRNHGSDAGRALVGLQVPEQERHCVPSTLQELGYLWWDETDNPAYRLFIG</sequence>
<evidence type="ECO:0000256" key="13">
    <source>
        <dbReference type="ARBA" id="ARBA00031427"/>
    </source>
</evidence>
<dbReference type="Pfam" id="PF00291">
    <property type="entry name" value="PALP"/>
    <property type="match status" value="1"/>
</dbReference>
<dbReference type="InterPro" id="IPR005787">
    <property type="entry name" value="Thr_deHydtase_biosynth"/>
</dbReference>
<comment type="cofactor">
    <cofactor evidence="2">
        <name>pyridoxal 5'-phosphate</name>
        <dbReference type="ChEBI" id="CHEBI:597326"/>
    </cofactor>
</comment>
<evidence type="ECO:0000313" key="15">
    <source>
        <dbReference type="EMBL" id="KKO09955.1"/>
    </source>
</evidence>
<evidence type="ECO:0000256" key="7">
    <source>
        <dbReference type="ARBA" id="ARBA00022605"/>
    </source>
</evidence>
<evidence type="ECO:0000256" key="1">
    <source>
        <dbReference type="ARBA" id="ARBA00001274"/>
    </source>
</evidence>
<dbReference type="EMBL" id="LAZR01000006">
    <property type="protein sequence ID" value="KKO09955.1"/>
    <property type="molecule type" value="Genomic_DNA"/>
</dbReference>
<dbReference type="CDD" id="cd04906">
    <property type="entry name" value="ACT_ThrD-I_1"/>
    <property type="match status" value="1"/>
</dbReference>
<evidence type="ECO:0000256" key="12">
    <source>
        <dbReference type="ARBA" id="ARBA00023304"/>
    </source>
</evidence>
<dbReference type="SUPFAM" id="SSF55021">
    <property type="entry name" value="ACT-like"/>
    <property type="match status" value="2"/>
</dbReference>
<dbReference type="InterPro" id="IPR045865">
    <property type="entry name" value="ACT-like_dom_sf"/>
</dbReference>
<comment type="pathway">
    <text evidence="3">Amino-acid biosynthesis; L-isoleucine biosynthesis; 2-oxobutanoate from L-threonine: step 1/1.</text>
</comment>
<name>A0A0F9W0U6_9ZZZZ</name>
<dbReference type="GO" id="GO:0009097">
    <property type="term" value="P:isoleucine biosynthetic process"/>
    <property type="evidence" value="ECO:0007669"/>
    <property type="project" value="UniProtKB-UniPathway"/>
</dbReference>
<dbReference type="InterPro" id="IPR050147">
    <property type="entry name" value="Ser/Thr_Dehydratase"/>
</dbReference>
<dbReference type="GO" id="GO:0006567">
    <property type="term" value="P:L-threonine catabolic process"/>
    <property type="evidence" value="ECO:0007669"/>
    <property type="project" value="TreeGrafter"/>
</dbReference>
<feature type="domain" description="ACT-like" evidence="14">
    <location>
        <begin position="364"/>
        <end position="436"/>
    </location>
</feature>
<comment type="caution">
    <text evidence="15">The sequence shown here is derived from an EMBL/GenBank/DDBJ whole genome shotgun (WGS) entry which is preliminary data.</text>
</comment>
<dbReference type="AlphaFoldDB" id="A0A0F9W0U6"/>
<accession>A0A0F9W0U6</accession>
<dbReference type="Gene3D" id="3.40.1020.10">
    <property type="entry name" value="Biosynthetic Threonine Deaminase, Domain 3"/>
    <property type="match status" value="1"/>
</dbReference>
<evidence type="ECO:0000256" key="8">
    <source>
        <dbReference type="ARBA" id="ARBA00022624"/>
    </source>
</evidence>
<evidence type="ECO:0000259" key="14">
    <source>
        <dbReference type="PROSITE" id="PS51672"/>
    </source>
</evidence>
<organism evidence="15">
    <name type="scientific">marine sediment metagenome</name>
    <dbReference type="NCBI Taxonomy" id="412755"/>
    <lineage>
        <taxon>unclassified sequences</taxon>
        <taxon>metagenomes</taxon>
        <taxon>ecological metagenomes</taxon>
    </lineage>
</organism>
<dbReference type="InterPro" id="IPR038110">
    <property type="entry name" value="TD_ACT-like_sf"/>
</dbReference>
<dbReference type="GO" id="GO:0006565">
    <property type="term" value="P:L-serine catabolic process"/>
    <property type="evidence" value="ECO:0007669"/>
    <property type="project" value="TreeGrafter"/>
</dbReference>
<dbReference type="UniPathway" id="UPA00047">
    <property type="reaction ID" value="UER00054"/>
</dbReference>
<keyword evidence="11" id="KW-0456">Lyase</keyword>
<comment type="similarity">
    <text evidence="4">Belongs to the serine/threonine dehydratase family.</text>
</comment>
<dbReference type="NCBIfam" id="NF006674">
    <property type="entry name" value="PRK09224.1"/>
    <property type="match status" value="1"/>
</dbReference>
<dbReference type="PROSITE" id="PS00165">
    <property type="entry name" value="DEHYDRATASE_SER_THR"/>
    <property type="match status" value="1"/>
</dbReference>
<dbReference type="GO" id="GO:0004794">
    <property type="term" value="F:threonine deaminase activity"/>
    <property type="evidence" value="ECO:0007669"/>
    <property type="project" value="UniProtKB-EC"/>
</dbReference>
<evidence type="ECO:0000256" key="4">
    <source>
        <dbReference type="ARBA" id="ARBA00010869"/>
    </source>
</evidence>
<evidence type="ECO:0000256" key="5">
    <source>
        <dbReference type="ARBA" id="ARBA00011881"/>
    </source>
</evidence>